<dbReference type="RefSeq" id="WP_205722546.1">
    <property type="nucleotide sequence ID" value="NZ_CP070608.1"/>
</dbReference>
<keyword evidence="1" id="KW-1133">Transmembrane helix</keyword>
<proteinExistence type="predicted"/>
<keyword evidence="3" id="KW-1185">Reference proteome</keyword>
<feature type="transmembrane region" description="Helical" evidence="1">
    <location>
        <begin position="46"/>
        <end position="66"/>
    </location>
</feature>
<sequence>MVKDAFKTKHKKHEAITKAVSALILFTAIIFTLYLSAPVHSEENPLLFTVISILSIVVVLNLFSMLKKQVRLEFQGKILTIVHRLTGNERSFELSQLDGYRTREYESRSGLIREFILVKDNKYLQIISSANVTNFDQLTEHVCSKLTNLGQEEKSLKNWLFKNLIG</sequence>
<accession>A0A974WGF4</accession>
<evidence type="ECO:0000313" key="3">
    <source>
        <dbReference type="Proteomes" id="UP000662783"/>
    </source>
</evidence>
<evidence type="ECO:0000256" key="1">
    <source>
        <dbReference type="SAM" id="Phobius"/>
    </source>
</evidence>
<dbReference type="KEGG" id="fuv:JR347_02855"/>
<dbReference type="Proteomes" id="UP000662783">
    <property type="component" value="Chromosome"/>
</dbReference>
<name>A0A974WGF4_9BACT</name>
<dbReference type="EMBL" id="CP070608">
    <property type="protein sequence ID" value="QSE98038.1"/>
    <property type="molecule type" value="Genomic_DNA"/>
</dbReference>
<keyword evidence="1" id="KW-0472">Membrane</keyword>
<organism evidence="2 3">
    <name type="scientific">Fulvivirga lutea</name>
    <dbReference type="NCBI Taxonomy" id="2810512"/>
    <lineage>
        <taxon>Bacteria</taxon>
        <taxon>Pseudomonadati</taxon>
        <taxon>Bacteroidota</taxon>
        <taxon>Cytophagia</taxon>
        <taxon>Cytophagales</taxon>
        <taxon>Fulvivirgaceae</taxon>
        <taxon>Fulvivirga</taxon>
    </lineage>
</organism>
<protein>
    <submittedName>
        <fullName evidence="2">Uncharacterized protein</fullName>
    </submittedName>
</protein>
<evidence type="ECO:0000313" key="2">
    <source>
        <dbReference type="EMBL" id="QSE98038.1"/>
    </source>
</evidence>
<gene>
    <name evidence="2" type="ORF">JR347_02855</name>
</gene>
<feature type="transmembrane region" description="Helical" evidence="1">
    <location>
        <begin position="20"/>
        <end position="40"/>
    </location>
</feature>
<reference evidence="2" key="1">
    <citation type="submission" date="2021-02" db="EMBL/GenBank/DDBJ databases">
        <title>Fulvivirga sp. S481 isolated from sea water.</title>
        <authorList>
            <person name="Bae S.S."/>
            <person name="Baek K."/>
        </authorList>
    </citation>
    <scope>NUCLEOTIDE SEQUENCE</scope>
    <source>
        <strain evidence="2">S481</strain>
    </source>
</reference>
<keyword evidence="1" id="KW-0812">Transmembrane</keyword>
<dbReference type="AlphaFoldDB" id="A0A974WGF4"/>